<evidence type="ECO:0000313" key="2">
    <source>
        <dbReference type="Proteomes" id="UP000095280"/>
    </source>
</evidence>
<dbReference type="GO" id="GO:0090730">
    <property type="term" value="C:Las1 complex"/>
    <property type="evidence" value="ECO:0007669"/>
    <property type="project" value="InterPro"/>
</dbReference>
<dbReference type="PANTHER" id="PTHR15002">
    <property type="entry name" value="RIBOSOMAL BIOGENESIS PROTEIN LAS1L"/>
    <property type="match status" value="1"/>
</dbReference>
<dbReference type="Proteomes" id="UP000095280">
    <property type="component" value="Unplaced"/>
</dbReference>
<proteinExistence type="predicted"/>
<dbReference type="WBParaSite" id="snap_masked-unitig_36882-processed-gene-0.0-mRNA-1">
    <property type="protein sequence ID" value="snap_masked-unitig_36882-processed-gene-0.0-mRNA-1"/>
    <property type="gene ID" value="snap_masked-unitig_36882-processed-gene-0.0"/>
</dbReference>
<dbReference type="GO" id="GO:0000460">
    <property type="term" value="P:maturation of 5.8S rRNA"/>
    <property type="evidence" value="ECO:0007669"/>
    <property type="project" value="TreeGrafter"/>
</dbReference>
<dbReference type="GO" id="GO:0030687">
    <property type="term" value="C:preribosome, large subunit precursor"/>
    <property type="evidence" value="ECO:0007669"/>
    <property type="project" value="TreeGrafter"/>
</dbReference>
<sequence length="495" mass="54059">KIIFRNQIQIINMHKQAKLTVPTEPVAFNQVGFNNNSALNSTINLARFLTTDSSRDATDDKQPDELVSKDYHCHLQHQQQQNWRVLPWRDASEFIEVASLAELAPLETQPQALADLCTRLAVWLARLEQHQLPRAVLATAELAEALLLGERQSMANAGQRFVSLLAGEEETRTKQMAYTVPVTKVAASMGIPDWLVQIRHDVCHGLLPQAPLLADACREALLWLSNNFWLPQAKRCSSSISMLQRSSSSLASSAQPPLSVRRFLRLQLSPSSAENSTALNAHLDGVKARRLAASEVENRRWIRGLLLAMTGGDGSATIDALAAFWLPMIGVLKKCNLVPKLMEETLLAAAAVADDGNGASQPASELLLTWSLGWLTRFGPSGIPGRQPATAPGLLPAPAQPLSYRLAQTAASLLRCQPLPSLAPLAKLIVKLHEPELAEPIAQGLLSVLNEVVSEQSPGLLDENLSTKRSSNSSRKRPLENSDDKSTEENGETPW</sequence>
<evidence type="ECO:0000256" key="1">
    <source>
        <dbReference type="SAM" id="MobiDB-lite"/>
    </source>
</evidence>
<name>A0A1I8JR49_9PLAT</name>
<protein>
    <submittedName>
        <fullName evidence="3">DUF3437 domain-containing protein</fullName>
    </submittedName>
</protein>
<dbReference type="GO" id="GO:0004519">
    <property type="term" value="F:endonuclease activity"/>
    <property type="evidence" value="ECO:0007669"/>
    <property type="project" value="InterPro"/>
</dbReference>
<dbReference type="InterPro" id="IPR007174">
    <property type="entry name" value="Las1"/>
</dbReference>
<accession>A0A1I8JR49</accession>
<feature type="region of interest" description="Disordered" evidence="1">
    <location>
        <begin position="457"/>
        <end position="495"/>
    </location>
</feature>
<evidence type="ECO:0000313" key="3">
    <source>
        <dbReference type="WBParaSite" id="snap_masked-unitig_36882-processed-gene-0.0-mRNA-1"/>
    </source>
</evidence>
<dbReference type="AlphaFoldDB" id="A0A1I8JR49"/>
<dbReference type="GO" id="GO:0000470">
    <property type="term" value="P:maturation of LSU-rRNA"/>
    <property type="evidence" value="ECO:0007669"/>
    <property type="project" value="TreeGrafter"/>
</dbReference>
<organism evidence="2 3">
    <name type="scientific">Macrostomum lignano</name>
    <dbReference type="NCBI Taxonomy" id="282301"/>
    <lineage>
        <taxon>Eukaryota</taxon>
        <taxon>Metazoa</taxon>
        <taxon>Spiralia</taxon>
        <taxon>Lophotrochozoa</taxon>
        <taxon>Platyhelminthes</taxon>
        <taxon>Rhabditophora</taxon>
        <taxon>Macrostomorpha</taxon>
        <taxon>Macrostomida</taxon>
        <taxon>Macrostomidae</taxon>
        <taxon>Macrostomum</taxon>
    </lineage>
</organism>
<dbReference type="Pfam" id="PF04031">
    <property type="entry name" value="Las1"/>
    <property type="match status" value="1"/>
</dbReference>
<feature type="compositionally biased region" description="Basic and acidic residues" evidence="1">
    <location>
        <begin position="477"/>
        <end position="488"/>
    </location>
</feature>
<dbReference type="PANTHER" id="PTHR15002:SF0">
    <property type="entry name" value="RIBOSOMAL BIOGENESIS PROTEIN LAS1L"/>
    <property type="match status" value="1"/>
</dbReference>
<keyword evidence="2" id="KW-1185">Reference proteome</keyword>
<reference evidence="3" key="1">
    <citation type="submission" date="2016-11" db="UniProtKB">
        <authorList>
            <consortium name="WormBaseParasite"/>
        </authorList>
    </citation>
    <scope>IDENTIFICATION</scope>
</reference>